<dbReference type="AlphaFoldDB" id="A0A233RQB1"/>
<evidence type="ECO:0000313" key="1">
    <source>
        <dbReference type="EMBL" id="OXY85587.1"/>
    </source>
</evidence>
<organism evidence="1 2">
    <name type="scientific">Streptomyces diastatochromogenes</name>
    <dbReference type="NCBI Taxonomy" id="42236"/>
    <lineage>
        <taxon>Bacteria</taxon>
        <taxon>Bacillati</taxon>
        <taxon>Actinomycetota</taxon>
        <taxon>Actinomycetes</taxon>
        <taxon>Kitasatosporales</taxon>
        <taxon>Streptomycetaceae</taxon>
        <taxon>Streptomyces</taxon>
    </lineage>
</organism>
<protein>
    <submittedName>
        <fullName evidence="1">Uncharacterized protein</fullName>
    </submittedName>
</protein>
<gene>
    <name evidence="1" type="ORF">BEK98_45600</name>
</gene>
<reference evidence="1 2" key="1">
    <citation type="submission" date="2016-07" db="EMBL/GenBank/DDBJ databases">
        <title>Draft genome of Streptomyces diastatochromogenes.</title>
        <authorList>
            <person name="Podduturi R."/>
            <person name="Lukassen M.B."/>
            <person name="Clausen N."/>
            <person name="Nielsen J.L."/>
            <person name="Jorgensen N.O."/>
        </authorList>
    </citation>
    <scope>NUCLEOTIDE SEQUENCE [LARGE SCALE GENOMIC DNA]</scope>
    <source>
        <strain evidence="1 2">DSM 40608</strain>
    </source>
</reference>
<dbReference type="Proteomes" id="UP000215483">
    <property type="component" value="Unassembled WGS sequence"/>
</dbReference>
<accession>A0A233RQB1</accession>
<proteinExistence type="predicted"/>
<dbReference type="OrthoDB" id="3360519at2"/>
<evidence type="ECO:0000313" key="2">
    <source>
        <dbReference type="Proteomes" id="UP000215483"/>
    </source>
</evidence>
<keyword evidence="2" id="KW-1185">Reference proteome</keyword>
<dbReference type="EMBL" id="MCGQ01000120">
    <property type="protein sequence ID" value="OXY85587.1"/>
    <property type="molecule type" value="Genomic_DNA"/>
</dbReference>
<comment type="caution">
    <text evidence="1">The sequence shown here is derived from an EMBL/GenBank/DDBJ whole genome shotgun (WGS) entry which is preliminary data.</text>
</comment>
<sequence length="458" mass="51199">MHPDGLPTQEVVAVAEIRSLEELQTPDTAALVFTPLGLGGAMPAERSAEFLQRLVADCELASDVAEGTRREFDRLQRLFAYGLLDYDVFTIVDDRALLVMEQALRERFVLWCAGAVTFEDANGLESPATEDVRSYDDVLAAVRKVGRRSRRRPRQQPSPQWQLKVGSTLIEFNGMLAGLRTWARAAGLLRGQRTRGIEHAMSKLRNAVAHPTGYHRTTPVETARTLHDLAELINQLWGRPTPGGRLYPAPVERDIVVMAWNDEGSVHMAQADALRDNTDADGYLYLLIRSASRPGSRYEDAHWAAFDARFETTQFPAEYLWGPGSRSNALAWLDAEQPKGDTVDYVDRVFMLREHDGQLYPPMHPEVAAGLTEEERHGTWHTVRADFPQHAFTHVRGLNGSPNAHARTGDCRNCPAHHLGSGSHEQALRAAEDAIGVVTPRRPPAVRIPDSFFWPHRF</sequence>
<name>A0A233RQB1_STRDA</name>